<dbReference type="Pfam" id="PF04879">
    <property type="entry name" value="Molybdop_Fe4S4"/>
    <property type="match status" value="1"/>
</dbReference>
<dbReference type="Pfam" id="PF00384">
    <property type="entry name" value="Molybdopterin"/>
    <property type="match status" value="1"/>
</dbReference>
<dbReference type="GO" id="GO:0030313">
    <property type="term" value="C:cell envelope"/>
    <property type="evidence" value="ECO:0007669"/>
    <property type="project" value="UniProtKB-SubCell"/>
</dbReference>
<evidence type="ECO:0000256" key="3">
    <source>
        <dbReference type="ARBA" id="ARBA00010312"/>
    </source>
</evidence>
<keyword evidence="5" id="KW-0479">Metal-binding</keyword>
<keyword evidence="4" id="KW-0004">4Fe-4S</keyword>
<dbReference type="PANTHER" id="PTHR43598:SF1">
    <property type="entry name" value="FORMATE DEHYDROGENASE-O MAJOR SUBUNIT"/>
    <property type="match status" value="1"/>
</dbReference>
<evidence type="ECO:0000256" key="8">
    <source>
        <dbReference type="ARBA" id="ARBA00023014"/>
    </source>
</evidence>
<dbReference type="SUPFAM" id="SSF53706">
    <property type="entry name" value="Formate dehydrogenase/DMSO reductase, domains 1-3"/>
    <property type="match status" value="1"/>
</dbReference>
<accession>A0A381VUS0</accession>
<dbReference type="InterPro" id="IPR006656">
    <property type="entry name" value="Mopterin_OxRdtase"/>
</dbReference>
<comment type="subcellular location">
    <subcellularLocation>
        <location evidence="2">Cell envelope</location>
    </subcellularLocation>
</comment>
<dbReference type="GO" id="GO:0009055">
    <property type="term" value="F:electron transfer activity"/>
    <property type="evidence" value="ECO:0007669"/>
    <property type="project" value="TreeGrafter"/>
</dbReference>
<dbReference type="GO" id="GO:0009061">
    <property type="term" value="P:anaerobic respiration"/>
    <property type="evidence" value="ECO:0007669"/>
    <property type="project" value="TreeGrafter"/>
</dbReference>
<dbReference type="SMART" id="SM00926">
    <property type="entry name" value="Molybdop_Fe4S4"/>
    <property type="match status" value="1"/>
</dbReference>
<dbReference type="InterPro" id="IPR006963">
    <property type="entry name" value="Mopterin_OxRdtase_4Fe-4S_dom"/>
</dbReference>
<dbReference type="GO" id="GO:0016491">
    <property type="term" value="F:oxidoreductase activity"/>
    <property type="evidence" value="ECO:0007669"/>
    <property type="project" value="UniProtKB-KW"/>
</dbReference>
<evidence type="ECO:0000256" key="4">
    <source>
        <dbReference type="ARBA" id="ARBA00022485"/>
    </source>
</evidence>
<organism evidence="11">
    <name type="scientific">marine metagenome</name>
    <dbReference type="NCBI Taxonomy" id="408172"/>
    <lineage>
        <taxon>unclassified sequences</taxon>
        <taxon>metagenomes</taxon>
        <taxon>ecological metagenomes</taxon>
    </lineage>
</organism>
<evidence type="ECO:0000313" key="11">
    <source>
        <dbReference type="EMBL" id="SVA44015.1"/>
    </source>
</evidence>
<evidence type="ECO:0000256" key="7">
    <source>
        <dbReference type="ARBA" id="ARBA00023004"/>
    </source>
</evidence>
<dbReference type="Gene3D" id="2.20.25.90">
    <property type="entry name" value="ADC-like domains"/>
    <property type="match status" value="1"/>
</dbReference>
<dbReference type="GO" id="GO:0030151">
    <property type="term" value="F:molybdenum ion binding"/>
    <property type="evidence" value="ECO:0007669"/>
    <property type="project" value="TreeGrafter"/>
</dbReference>
<keyword evidence="6" id="KW-0560">Oxidoreductase</keyword>
<feature type="non-terminal residue" evidence="11">
    <location>
        <position position="396"/>
    </location>
</feature>
<keyword evidence="8" id="KW-0411">Iron-sulfur</keyword>
<dbReference type="Gene3D" id="3.40.228.10">
    <property type="entry name" value="Dimethylsulfoxide Reductase, domain 2"/>
    <property type="match status" value="1"/>
</dbReference>
<evidence type="ECO:0000256" key="2">
    <source>
        <dbReference type="ARBA" id="ARBA00004196"/>
    </source>
</evidence>
<proteinExistence type="inferred from homology"/>
<evidence type="ECO:0000256" key="5">
    <source>
        <dbReference type="ARBA" id="ARBA00022723"/>
    </source>
</evidence>
<feature type="region of interest" description="Disordered" evidence="9">
    <location>
        <begin position="1"/>
        <end position="22"/>
    </location>
</feature>
<keyword evidence="7" id="KW-0408">Iron</keyword>
<comment type="similarity">
    <text evidence="3">Belongs to the prokaryotic molybdopterin-containing oxidoreductase family.</text>
</comment>
<evidence type="ECO:0000256" key="6">
    <source>
        <dbReference type="ARBA" id="ARBA00023002"/>
    </source>
</evidence>
<dbReference type="EMBL" id="UINC01009840">
    <property type="protein sequence ID" value="SVA44015.1"/>
    <property type="molecule type" value="Genomic_DNA"/>
</dbReference>
<protein>
    <recommendedName>
        <fullName evidence="10">4Fe-4S Mo/W bis-MGD-type domain-containing protein</fullName>
    </recommendedName>
</protein>
<dbReference type="Gene3D" id="3.40.50.740">
    <property type="match status" value="1"/>
</dbReference>
<gene>
    <name evidence="11" type="ORF">METZ01_LOCUS96869</name>
</gene>
<dbReference type="AlphaFoldDB" id="A0A381VUS0"/>
<dbReference type="PANTHER" id="PTHR43598">
    <property type="entry name" value="TUNGSTEN-CONTAINING FORMYLMETHANOFURAN DEHYDROGENASE 2 SUBUNIT B"/>
    <property type="match status" value="1"/>
</dbReference>
<dbReference type="PROSITE" id="PS51669">
    <property type="entry name" value="4FE4S_MOW_BIS_MGD"/>
    <property type="match status" value="1"/>
</dbReference>
<comment type="cofactor">
    <cofactor evidence="1">
        <name>[4Fe-4S] cluster</name>
        <dbReference type="ChEBI" id="CHEBI:49883"/>
    </cofactor>
</comment>
<reference evidence="11" key="1">
    <citation type="submission" date="2018-05" db="EMBL/GenBank/DDBJ databases">
        <authorList>
            <person name="Lanie J.A."/>
            <person name="Ng W.-L."/>
            <person name="Kazmierczak K.M."/>
            <person name="Andrzejewski T.M."/>
            <person name="Davidsen T.M."/>
            <person name="Wayne K.J."/>
            <person name="Tettelin H."/>
            <person name="Glass J.I."/>
            <person name="Rusch D."/>
            <person name="Podicherti R."/>
            <person name="Tsui H.-C.T."/>
            <person name="Winkler M.E."/>
        </authorList>
    </citation>
    <scope>NUCLEOTIDE SEQUENCE</scope>
</reference>
<name>A0A381VUS0_9ZZZZ</name>
<sequence>MPDRTGRYPEQDEGWTLSSAPGPEDWDNWVEFDAGTWPRKVERRYSLVPTICFNCESGCGLLAYVDQSNGKIRRFEGNPVHPGSRGRTCAKGPATINQVNDEERILYPMKRVGERGSGDWVRVSWDDALDDIAARMRAAIVEDRDDEIMYHVGRPGHDGTMDRVIQAWGIDAHNSHTNICSAGARLGYALWHQADRPSPDHERAKFILLISAHLESGHYFNPHAQRIIDAKSGGTQIAVLDPRLSNTASMADHWLPTWPGTEAAVLLAIANVIIDEGLHDRDFVRRWVNWEEYLSAEHPQAHERAQRLGGSAAGSDGIDVFFEVIQTLYKEFTPQFAAAESGVPEETIIEVARAVGGARGGLSTHVWRSAASGNLGGWQVARCLEWLVVLTGSVAT</sequence>
<feature type="compositionally biased region" description="Basic and acidic residues" evidence="9">
    <location>
        <begin position="1"/>
        <end position="10"/>
    </location>
</feature>
<evidence type="ECO:0000259" key="10">
    <source>
        <dbReference type="PROSITE" id="PS51669"/>
    </source>
</evidence>
<dbReference type="GO" id="GO:0051539">
    <property type="term" value="F:4 iron, 4 sulfur cluster binding"/>
    <property type="evidence" value="ECO:0007669"/>
    <property type="project" value="UniProtKB-KW"/>
</dbReference>
<evidence type="ECO:0000256" key="1">
    <source>
        <dbReference type="ARBA" id="ARBA00001966"/>
    </source>
</evidence>
<evidence type="ECO:0000256" key="9">
    <source>
        <dbReference type="SAM" id="MobiDB-lite"/>
    </source>
</evidence>
<feature type="domain" description="4Fe-4S Mo/W bis-MGD-type" evidence="10">
    <location>
        <begin position="45"/>
        <end position="103"/>
    </location>
</feature>